<proteinExistence type="predicted"/>
<gene>
    <name evidence="1" type="ORF">Q5P01_025931</name>
</gene>
<evidence type="ECO:0000313" key="1">
    <source>
        <dbReference type="EMBL" id="KAK2815464.1"/>
    </source>
</evidence>
<dbReference type="Proteomes" id="UP001187415">
    <property type="component" value="Unassembled WGS sequence"/>
</dbReference>
<accession>A0AA88ITN5</accession>
<dbReference type="EMBL" id="JAUPFM010000022">
    <property type="protein sequence ID" value="KAK2815464.1"/>
    <property type="molecule type" value="Genomic_DNA"/>
</dbReference>
<protein>
    <submittedName>
        <fullName evidence="1">Uncharacterized protein</fullName>
    </submittedName>
</protein>
<comment type="caution">
    <text evidence="1">The sequence shown here is derived from an EMBL/GenBank/DDBJ whole genome shotgun (WGS) entry which is preliminary data.</text>
</comment>
<reference evidence="1" key="1">
    <citation type="submission" date="2023-07" db="EMBL/GenBank/DDBJ databases">
        <title>Chromosome-level Genome Assembly of Striped Snakehead (Channa striata).</title>
        <authorList>
            <person name="Liu H."/>
        </authorList>
    </citation>
    <scope>NUCLEOTIDE SEQUENCE</scope>
    <source>
        <strain evidence="1">Gz</strain>
        <tissue evidence="1">Muscle</tissue>
    </source>
</reference>
<name>A0AA88ITN5_CHASR</name>
<dbReference type="AlphaFoldDB" id="A0AA88ITN5"/>
<keyword evidence="2" id="KW-1185">Reference proteome</keyword>
<organism evidence="1 2">
    <name type="scientific">Channa striata</name>
    <name type="common">Snakehead murrel</name>
    <name type="synonym">Ophicephalus striatus</name>
    <dbReference type="NCBI Taxonomy" id="64152"/>
    <lineage>
        <taxon>Eukaryota</taxon>
        <taxon>Metazoa</taxon>
        <taxon>Chordata</taxon>
        <taxon>Craniata</taxon>
        <taxon>Vertebrata</taxon>
        <taxon>Euteleostomi</taxon>
        <taxon>Actinopterygii</taxon>
        <taxon>Neopterygii</taxon>
        <taxon>Teleostei</taxon>
        <taxon>Neoteleostei</taxon>
        <taxon>Acanthomorphata</taxon>
        <taxon>Anabantaria</taxon>
        <taxon>Anabantiformes</taxon>
        <taxon>Channoidei</taxon>
        <taxon>Channidae</taxon>
        <taxon>Channa</taxon>
    </lineage>
</organism>
<evidence type="ECO:0000313" key="2">
    <source>
        <dbReference type="Proteomes" id="UP001187415"/>
    </source>
</evidence>
<sequence length="76" mass="8378">MSLNFHRVHNEVHLLTELTCINVGVQVSSQGTEPQLVAPDICKLTTMEEDLTISHGSAKNCSISLIEDEKEKMPSV</sequence>